<evidence type="ECO:0000256" key="6">
    <source>
        <dbReference type="ARBA" id="ARBA00023180"/>
    </source>
</evidence>
<proteinExistence type="predicted"/>
<dbReference type="OrthoDB" id="1748906at2759"/>
<evidence type="ECO:0000313" key="8">
    <source>
        <dbReference type="EMBL" id="RWR91794.1"/>
    </source>
</evidence>
<evidence type="ECO:0000256" key="4">
    <source>
        <dbReference type="ARBA" id="ARBA00022989"/>
    </source>
</evidence>
<evidence type="ECO:0000256" key="1">
    <source>
        <dbReference type="ARBA" id="ARBA00004479"/>
    </source>
</evidence>
<keyword evidence="8" id="KW-0808">Transferase</keyword>
<feature type="transmembrane region" description="Helical" evidence="7">
    <location>
        <begin position="45"/>
        <end position="66"/>
    </location>
</feature>
<sequence>MGNPLLCGPPLWTQCTEDETHCNPQPVVDGEGGADHEDELTIQLFYIRMAPGFVVGFWVACGTLLLKRSWRLAYYRFFDDMENRLYIKVARNNTKFKKKEGLRGVLGGKRMKSEKKWQEIRRTGAYSFLASSWCLRNTSTLTASWLLGARMLDPRIESKATASWRPDARTGWTPPICSI</sequence>
<evidence type="ECO:0000256" key="3">
    <source>
        <dbReference type="ARBA" id="ARBA00022729"/>
    </source>
</evidence>
<gene>
    <name evidence="8" type="ORF">CKAN_02096800</name>
</gene>
<dbReference type="PANTHER" id="PTHR48063:SF90">
    <property type="entry name" value="OS11G0565920 PROTEIN"/>
    <property type="match status" value="1"/>
</dbReference>
<keyword evidence="6" id="KW-0325">Glycoprotein</keyword>
<dbReference type="InterPro" id="IPR046956">
    <property type="entry name" value="RLP23-like"/>
</dbReference>
<dbReference type="PANTHER" id="PTHR48063">
    <property type="entry name" value="LRR RECEPTOR-LIKE KINASE"/>
    <property type="match status" value="1"/>
</dbReference>
<evidence type="ECO:0000256" key="7">
    <source>
        <dbReference type="SAM" id="Phobius"/>
    </source>
</evidence>
<protein>
    <submittedName>
        <fullName evidence="8">Leucine-rich repeat receptor protein kinase MSP1</fullName>
    </submittedName>
</protein>
<name>A0A3S3QYR2_9MAGN</name>
<evidence type="ECO:0000313" key="9">
    <source>
        <dbReference type="Proteomes" id="UP000283530"/>
    </source>
</evidence>
<evidence type="ECO:0000256" key="2">
    <source>
        <dbReference type="ARBA" id="ARBA00022692"/>
    </source>
</evidence>
<dbReference type="GO" id="GO:0016020">
    <property type="term" value="C:membrane"/>
    <property type="evidence" value="ECO:0007669"/>
    <property type="project" value="UniProtKB-SubCell"/>
</dbReference>
<keyword evidence="8" id="KW-0418">Kinase</keyword>
<keyword evidence="5 7" id="KW-0472">Membrane</keyword>
<reference evidence="8 9" key="1">
    <citation type="journal article" date="2019" name="Nat. Plants">
        <title>Stout camphor tree genome fills gaps in understanding of flowering plant genome evolution.</title>
        <authorList>
            <person name="Chaw S.M."/>
            <person name="Liu Y.C."/>
            <person name="Wu Y.W."/>
            <person name="Wang H.Y."/>
            <person name="Lin C.I."/>
            <person name="Wu C.S."/>
            <person name="Ke H.M."/>
            <person name="Chang L.Y."/>
            <person name="Hsu C.Y."/>
            <person name="Yang H.T."/>
            <person name="Sudianto E."/>
            <person name="Hsu M.H."/>
            <person name="Wu K.P."/>
            <person name="Wang L.N."/>
            <person name="Leebens-Mack J.H."/>
            <person name="Tsai I.J."/>
        </authorList>
    </citation>
    <scope>NUCLEOTIDE SEQUENCE [LARGE SCALE GENOMIC DNA]</scope>
    <source>
        <strain evidence="9">cv. Chaw 1501</strain>
        <tissue evidence="8">Young leaves</tissue>
    </source>
</reference>
<keyword evidence="9" id="KW-1185">Reference proteome</keyword>
<keyword evidence="4 7" id="KW-1133">Transmembrane helix</keyword>
<dbReference type="AlphaFoldDB" id="A0A3S3QYR2"/>
<keyword evidence="2 7" id="KW-0812">Transmembrane</keyword>
<organism evidence="8 9">
    <name type="scientific">Cinnamomum micranthum f. kanehirae</name>
    <dbReference type="NCBI Taxonomy" id="337451"/>
    <lineage>
        <taxon>Eukaryota</taxon>
        <taxon>Viridiplantae</taxon>
        <taxon>Streptophyta</taxon>
        <taxon>Embryophyta</taxon>
        <taxon>Tracheophyta</taxon>
        <taxon>Spermatophyta</taxon>
        <taxon>Magnoliopsida</taxon>
        <taxon>Magnoliidae</taxon>
        <taxon>Laurales</taxon>
        <taxon>Lauraceae</taxon>
        <taxon>Cinnamomum</taxon>
    </lineage>
</organism>
<comment type="caution">
    <text evidence="8">The sequence shown here is derived from an EMBL/GenBank/DDBJ whole genome shotgun (WGS) entry which is preliminary data.</text>
</comment>
<comment type="subcellular location">
    <subcellularLocation>
        <location evidence="1">Membrane</location>
        <topology evidence="1">Single-pass type I membrane protein</topology>
    </subcellularLocation>
</comment>
<dbReference type="Proteomes" id="UP000283530">
    <property type="component" value="Unassembled WGS sequence"/>
</dbReference>
<keyword evidence="8" id="KW-0675">Receptor</keyword>
<dbReference type="STRING" id="337451.A0A3S3QYR2"/>
<evidence type="ECO:0000256" key="5">
    <source>
        <dbReference type="ARBA" id="ARBA00023136"/>
    </source>
</evidence>
<dbReference type="EMBL" id="QPKB01000009">
    <property type="protein sequence ID" value="RWR91794.1"/>
    <property type="molecule type" value="Genomic_DNA"/>
</dbReference>
<keyword evidence="3" id="KW-0732">Signal</keyword>
<dbReference type="GO" id="GO:0016301">
    <property type="term" value="F:kinase activity"/>
    <property type="evidence" value="ECO:0007669"/>
    <property type="project" value="UniProtKB-KW"/>
</dbReference>
<accession>A0A3S3QYR2</accession>